<organism evidence="1 2">
    <name type="scientific">Persea americana</name>
    <name type="common">Avocado</name>
    <dbReference type="NCBI Taxonomy" id="3435"/>
    <lineage>
        <taxon>Eukaryota</taxon>
        <taxon>Viridiplantae</taxon>
        <taxon>Streptophyta</taxon>
        <taxon>Embryophyta</taxon>
        <taxon>Tracheophyta</taxon>
        <taxon>Spermatophyta</taxon>
        <taxon>Magnoliopsida</taxon>
        <taxon>Magnoliidae</taxon>
        <taxon>Laurales</taxon>
        <taxon>Lauraceae</taxon>
        <taxon>Persea</taxon>
    </lineage>
</organism>
<reference evidence="1 2" key="1">
    <citation type="journal article" date="2022" name="Hortic Res">
        <title>A haplotype resolved chromosomal level avocado genome allows analysis of novel avocado genes.</title>
        <authorList>
            <person name="Nath O."/>
            <person name="Fletcher S.J."/>
            <person name="Hayward A."/>
            <person name="Shaw L.M."/>
            <person name="Masouleh A.K."/>
            <person name="Furtado A."/>
            <person name="Henry R.J."/>
            <person name="Mitter N."/>
        </authorList>
    </citation>
    <scope>NUCLEOTIDE SEQUENCE [LARGE SCALE GENOMIC DNA]</scope>
    <source>
        <strain evidence="2">cv. Hass</strain>
    </source>
</reference>
<comment type="caution">
    <text evidence="1">The sequence shown here is derived from an EMBL/GenBank/DDBJ whole genome shotgun (WGS) entry which is preliminary data.</text>
</comment>
<sequence>MKRRTRPNKLTFPFLLKACSQLSDLRCRKQIQANIVKNGVNSDIYIQNTLICFYGSCKEISDARWVFDGMCFRTVVSWNSIISGRVENSLTDECISLFAQMRGRGFKPDETTMVVLLFACAELGNLNVGKWVHSQVIVKGLVVNLQLGTALLNVYSKCGVIDLALQIFRRMSERNVWTWSAMILGLAQRGLAKEDLNLFQQLKMQNQEIDYMEILSEKKKSPTPARSTAPAAQVVGNAFVVQYYHILHQSPELVYRFYQDSSMLSRPELNGVMTSVTTMQAINEKILSLNYKNFKAEIKTTDAQESYKGGLIVLVTEFLTGMDNMRRKFTQSFFLAAQDKGYFVLNDVFRYSNENETPKMNPTLVDGSIENVPSETVPTTPLTPDPELEPSRATDRPVMDPRSPTKEVIDNGKEVCDPSDNKEVSVVEEVEVEQPDVHSSQNEEQPVVEITPSVQEDAPKKSYTSIDLTAEMASQTESPTPARATAPAAQVVGNAFVDQYYHILHQSPELVYRFYQDSSMLSRPELNGVMTSVTTMQAINEKILSLDYKNFKAEIKTADAQESYKGGVIVLVTGFLTGTDNVRRKFTQSFFLAPQDKGYFVLNDVFRYLDENETPEMNPTLVDVPSENVPSENVPITPLTPDPESEPSQATDRPVIDPGTPSEEDIDNGEEVCGPSDNEDGSVVEDAEVEQPAVHSSQNEEQPVVEMTPSVQEDAPKKSYASIVKVMKDSTTPSAVSVPTNIVKVAPKNTERLPIAPALAPEAVTPTSNNASESTNLHEEVEGHSIYIGGLPLSATDTQLEEEFKKFGAIKPNGIQVRSNKAQGFCFGFIEFELSSSVRNAIVASPILIGGRQAFVEEKKTTSRGGAGGGRGRFPPGRGNFRNDSFRGRGNYGGRGYGRNDFGNRGDFSGRHRGYQRSDQNGQGRSGRSGGVGQTGLDGEAQM</sequence>
<dbReference type="EMBL" id="CM056810">
    <property type="protein sequence ID" value="KAJ8643803.1"/>
    <property type="molecule type" value="Genomic_DNA"/>
</dbReference>
<protein>
    <submittedName>
        <fullName evidence="1">Uncharacterized protein</fullName>
    </submittedName>
</protein>
<gene>
    <name evidence="1" type="ORF">MRB53_005551</name>
</gene>
<evidence type="ECO:0000313" key="2">
    <source>
        <dbReference type="Proteomes" id="UP001234297"/>
    </source>
</evidence>
<evidence type="ECO:0000313" key="1">
    <source>
        <dbReference type="EMBL" id="KAJ8643803.1"/>
    </source>
</evidence>
<proteinExistence type="predicted"/>
<name>A0ACC2ME64_PERAE</name>
<dbReference type="Proteomes" id="UP001234297">
    <property type="component" value="Chromosome 2"/>
</dbReference>
<accession>A0ACC2ME64</accession>
<keyword evidence="2" id="KW-1185">Reference proteome</keyword>